<keyword evidence="6" id="KW-0631">Potassium channel</keyword>
<feature type="compositionally biased region" description="Polar residues" evidence="15">
    <location>
        <begin position="476"/>
        <end position="492"/>
    </location>
</feature>
<dbReference type="InterPro" id="IPR014710">
    <property type="entry name" value="RmlC-like_jellyroll"/>
</dbReference>
<dbReference type="PROSITE" id="PS50112">
    <property type="entry name" value="PAS"/>
    <property type="match status" value="1"/>
</dbReference>
<protein>
    <submittedName>
        <fullName evidence="18">Uncharacterized protein</fullName>
    </submittedName>
</protein>
<dbReference type="GeneTree" id="ENSGT00940000155793"/>
<evidence type="ECO:0000256" key="4">
    <source>
        <dbReference type="ARBA" id="ARBA00022553"/>
    </source>
</evidence>
<dbReference type="InterPro" id="IPR050818">
    <property type="entry name" value="KCNH_animal-type"/>
</dbReference>
<dbReference type="PRINTS" id="PR01463">
    <property type="entry name" value="EAGCHANLFMLY"/>
</dbReference>
<dbReference type="GO" id="GO:0005251">
    <property type="term" value="F:delayed rectifier potassium channel activity"/>
    <property type="evidence" value="ECO:0007669"/>
    <property type="project" value="TreeGrafter"/>
</dbReference>
<dbReference type="GO" id="GO:0008076">
    <property type="term" value="C:voltage-gated potassium channel complex"/>
    <property type="evidence" value="ECO:0007669"/>
    <property type="project" value="TreeGrafter"/>
</dbReference>
<evidence type="ECO:0000256" key="3">
    <source>
        <dbReference type="ARBA" id="ARBA00022538"/>
    </source>
</evidence>
<keyword evidence="12" id="KW-0325">Glycoprotein</keyword>
<dbReference type="FunFam" id="3.30.450.20:FF:000009">
    <property type="entry name" value="Potassium voltage-gated channel subfamily H member 1"/>
    <property type="match status" value="1"/>
</dbReference>
<keyword evidence="7" id="KW-0851">Voltage-gated channel</keyword>
<organism evidence="18 19">
    <name type="scientific">Oncorhynchus tshawytscha</name>
    <name type="common">Chinook salmon</name>
    <name type="synonym">Salmo tshawytscha</name>
    <dbReference type="NCBI Taxonomy" id="74940"/>
    <lineage>
        <taxon>Eukaryota</taxon>
        <taxon>Metazoa</taxon>
        <taxon>Chordata</taxon>
        <taxon>Craniata</taxon>
        <taxon>Vertebrata</taxon>
        <taxon>Euteleostomi</taxon>
        <taxon>Actinopterygii</taxon>
        <taxon>Neopterygii</taxon>
        <taxon>Teleostei</taxon>
        <taxon>Protacanthopterygii</taxon>
        <taxon>Salmoniformes</taxon>
        <taxon>Salmonidae</taxon>
        <taxon>Salmoninae</taxon>
        <taxon>Oncorhynchus</taxon>
    </lineage>
</organism>
<evidence type="ECO:0000313" key="18">
    <source>
        <dbReference type="Ensembl" id="ENSOTSP00005065645.1"/>
    </source>
</evidence>
<dbReference type="Gene3D" id="1.10.1200.260">
    <property type="match status" value="1"/>
</dbReference>
<dbReference type="InterPro" id="IPR000014">
    <property type="entry name" value="PAS"/>
</dbReference>
<evidence type="ECO:0000256" key="9">
    <source>
        <dbReference type="ARBA" id="ARBA00022989"/>
    </source>
</evidence>
<evidence type="ECO:0000256" key="1">
    <source>
        <dbReference type="ARBA" id="ARBA00004141"/>
    </source>
</evidence>
<evidence type="ECO:0000256" key="2">
    <source>
        <dbReference type="ARBA" id="ARBA00022448"/>
    </source>
</evidence>
<feature type="region of interest" description="Disordered" evidence="15">
    <location>
        <begin position="577"/>
        <end position="604"/>
    </location>
</feature>
<dbReference type="FunFam" id="1.10.1200.260:FF:000003">
    <property type="entry name" value="Potassium voltage-gated channel subfamily H member 1"/>
    <property type="match status" value="1"/>
</dbReference>
<keyword evidence="13" id="KW-0407">Ion channel</keyword>
<dbReference type="PANTHER" id="PTHR10217">
    <property type="entry name" value="VOLTAGE AND LIGAND GATED POTASSIUM CHANNEL"/>
    <property type="match status" value="1"/>
</dbReference>
<comment type="subcellular location">
    <subcellularLocation>
        <location evidence="1">Membrane</location>
        <topology evidence="1">Multi-pass membrane protein</topology>
    </subcellularLocation>
</comment>
<dbReference type="Proteomes" id="UP000694402">
    <property type="component" value="Unassembled WGS sequence"/>
</dbReference>
<reference evidence="18" key="1">
    <citation type="submission" date="2025-08" db="UniProtKB">
        <authorList>
            <consortium name="Ensembl"/>
        </authorList>
    </citation>
    <scope>IDENTIFICATION</scope>
</reference>
<dbReference type="Ensembl" id="ENSOTST00005071310.2">
    <property type="protein sequence ID" value="ENSOTSP00005065645.1"/>
    <property type="gene ID" value="ENSOTSG00005079448.1"/>
</dbReference>
<evidence type="ECO:0000256" key="13">
    <source>
        <dbReference type="ARBA" id="ARBA00023303"/>
    </source>
</evidence>
<feature type="domain" description="Cyclic nucleotide-binding" evidence="16">
    <location>
        <begin position="208"/>
        <end position="295"/>
    </location>
</feature>
<evidence type="ECO:0000256" key="8">
    <source>
        <dbReference type="ARBA" id="ARBA00022958"/>
    </source>
</evidence>
<evidence type="ECO:0000256" key="7">
    <source>
        <dbReference type="ARBA" id="ARBA00022882"/>
    </source>
</evidence>
<dbReference type="PANTHER" id="PTHR10217:SF530">
    <property type="entry name" value="POTASSIUM VOLTAGE-GATED CHANNEL SUBFAMILY H MEMBER 1"/>
    <property type="match status" value="1"/>
</dbReference>
<evidence type="ECO:0000256" key="14">
    <source>
        <dbReference type="ARBA" id="ARBA00034430"/>
    </source>
</evidence>
<dbReference type="Pfam" id="PF13426">
    <property type="entry name" value="PAS_9"/>
    <property type="match status" value="1"/>
</dbReference>
<evidence type="ECO:0000259" key="17">
    <source>
        <dbReference type="PROSITE" id="PS50112"/>
    </source>
</evidence>
<dbReference type="InterPro" id="IPR000595">
    <property type="entry name" value="cNMP-bd_dom"/>
</dbReference>
<feature type="compositionally biased region" description="Basic and acidic residues" evidence="15">
    <location>
        <begin position="457"/>
        <end position="470"/>
    </location>
</feature>
<dbReference type="Gene3D" id="3.30.450.20">
    <property type="entry name" value="PAS domain"/>
    <property type="match status" value="1"/>
</dbReference>
<feature type="region of interest" description="Disordered" evidence="15">
    <location>
        <begin position="451"/>
        <end position="519"/>
    </location>
</feature>
<dbReference type="SUPFAM" id="SSF51206">
    <property type="entry name" value="cAMP-binding domain-like"/>
    <property type="match status" value="1"/>
</dbReference>
<keyword evidence="4" id="KW-0597">Phosphoprotein</keyword>
<dbReference type="InterPro" id="IPR035965">
    <property type="entry name" value="PAS-like_dom_sf"/>
</dbReference>
<evidence type="ECO:0000256" key="12">
    <source>
        <dbReference type="ARBA" id="ARBA00023180"/>
    </source>
</evidence>
<dbReference type="PROSITE" id="PS50042">
    <property type="entry name" value="CNMP_BINDING_3"/>
    <property type="match status" value="1"/>
</dbReference>
<dbReference type="InterPro" id="IPR003938">
    <property type="entry name" value="K_chnl_volt-dep_EAG/ELK/ERG"/>
</dbReference>
<sequence length="604" mass="68392">MAGGRRGLVAPQNTFLENIVRRSNDTNFVLGNAQIVDWPIVYSNDGFCKLSGYHRAEVMQKSSTCSFMYGELTDKDTSEKVRLTFENYEMNSFEILMYKKNTLLYATIFGNVTTIFQQMYANTNRYHEMLNSVRDFLKLYQVPKGLSERVMDYIASTWSMSRGIDTEKVLQICPKDMRADICVHLNRKVFKEHPAFRLASDGCLRALAMEFQTIHCAPGDLIYHAGESVDSLCFVVSGSLEVIQDDEVVAILGKGDVFGDVFWKEVTLTQACANVRALTYCDLHVIKRDALQKVLEFYTAFSNHFSRNLLLTYNLRKRIVFRKISDVKREEEERLRRKNEAPLNLPPDHPVRRLFQRFRQQKEARIYQEQANPSDDMERGQTVNVEPTPIHEIIATTSIVTVTESPATPILASTISSPSDKAKLQAPSLRVFEPAKVKGWGRFKDSMTKESNWNKVSKAESMETLPERTKAGAAHESQTSLKKTDSCDSGITKSDLRLDNVGDSSRTTGTTPQDRSPMAPPEVAKLHAFYPIPEQTLQASVLELKLELKEDLQALNTRMAGLEAQLAEALKLLKVQRRAPSSPKPLFEISRPTTPDSDKEDIFS</sequence>
<keyword evidence="11" id="KW-0472">Membrane</keyword>
<dbReference type="FunFam" id="2.60.120.10:FF:000009">
    <property type="entry name" value="Potassium voltage-gated channel subfamily H member 1"/>
    <property type="match status" value="1"/>
</dbReference>
<evidence type="ECO:0000256" key="5">
    <source>
        <dbReference type="ARBA" id="ARBA00022692"/>
    </source>
</evidence>
<keyword evidence="2" id="KW-0813">Transport</keyword>
<evidence type="ECO:0000256" key="11">
    <source>
        <dbReference type="ARBA" id="ARBA00023136"/>
    </source>
</evidence>
<keyword evidence="9" id="KW-1133">Transmembrane helix</keyword>
<keyword evidence="19" id="KW-1185">Reference proteome</keyword>
<feature type="domain" description="PAS" evidence="17">
    <location>
        <begin position="12"/>
        <end position="92"/>
    </location>
</feature>
<evidence type="ECO:0000259" key="16">
    <source>
        <dbReference type="PROSITE" id="PS50042"/>
    </source>
</evidence>
<keyword evidence="8" id="KW-0630">Potassium</keyword>
<keyword evidence="10" id="KW-0406">Ion transport</keyword>
<evidence type="ECO:0000256" key="6">
    <source>
        <dbReference type="ARBA" id="ARBA00022826"/>
    </source>
</evidence>
<dbReference type="Gene3D" id="2.60.120.10">
    <property type="entry name" value="Jelly Rolls"/>
    <property type="match status" value="1"/>
</dbReference>
<proteinExistence type="predicted"/>
<evidence type="ECO:0000313" key="19">
    <source>
        <dbReference type="Proteomes" id="UP000694402"/>
    </source>
</evidence>
<gene>
    <name evidence="18" type="primary">LOC112256055</name>
</gene>
<dbReference type="InterPro" id="IPR018490">
    <property type="entry name" value="cNMP-bd_dom_sf"/>
</dbReference>
<dbReference type="CDD" id="cd00038">
    <property type="entry name" value="CAP_ED"/>
    <property type="match status" value="1"/>
</dbReference>
<keyword evidence="3" id="KW-0633">Potassium transport</keyword>
<accession>A0A8C8HK57</accession>
<evidence type="ECO:0000256" key="10">
    <source>
        <dbReference type="ARBA" id="ARBA00023065"/>
    </source>
</evidence>
<evidence type="ECO:0000256" key="15">
    <source>
        <dbReference type="SAM" id="MobiDB-lite"/>
    </source>
</evidence>
<keyword evidence="5" id="KW-0812">Transmembrane</keyword>
<dbReference type="SUPFAM" id="SSF55785">
    <property type="entry name" value="PYP-like sensor domain (PAS domain)"/>
    <property type="match status" value="1"/>
</dbReference>
<dbReference type="Pfam" id="PF00027">
    <property type="entry name" value="cNMP_binding"/>
    <property type="match status" value="1"/>
</dbReference>
<dbReference type="GO" id="GO:0042391">
    <property type="term" value="P:regulation of membrane potential"/>
    <property type="evidence" value="ECO:0007669"/>
    <property type="project" value="TreeGrafter"/>
</dbReference>
<feature type="compositionally biased region" description="Polar residues" evidence="15">
    <location>
        <begin position="502"/>
        <end position="514"/>
    </location>
</feature>
<comment type="catalytic activity">
    <reaction evidence="14">
        <text>K(+)(in) = K(+)(out)</text>
        <dbReference type="Rhea" id="RHEA:29463"/>
        <dbReference type="ChEBI" id="CHEBI:29103"/>
    </reaction>
</comment>
<dbReference type="SMART" id="SM00100">
    <property type="entry name" value="cNMP"/>
    <property type="match status" value="1"/>
</dbReference>
<reference evidence="18" key="2">
    <citation type="submission" date="2025-09" db="UniProtKB">
        <authorList>
            <consortium name="Ensembl"/>
        </authorList>
    </citation>
    <scope>IDENTIFICATION</scope>
</reference>
<name>A0A8C8HK57_ONCTS</name>
<dbReference type="AlphaFoldDB" id="A0A8C8HK57"/>